<evidence type="ECO:0000313" key="2">
    <source>
        <dbReference type="Proteomes" id="UP000672657"/>
    </source>
</evidence>
<dbReference type="RefSeq" id="WP_211958852.1">
    <property type="nucleotide sequence ID" value="NZ_CAJPVI010000132.1"/>
</dbReference>
<comment type="caution">
    <text evidence="1">The sequence shown here is derived from an EMBL/GenBank/DDBJ whole genome shotgun (WGS) entry which is preliminary data.</text>
</comment>
<dbReference type="Proteomes" id="UP000672657">
    <property type="component" value="Unassembled WGS sequence"/>
</dbReference>
<accession>A0ABN7QHL5</accession>
<proteinExistence type="predicted"/>
<gene>
    <name evidence="1" type="ORF">LMG26411_08176</name>
</gene>
<name>A0ABN7QHL5_9BURK</name>
<sequence length="142" mass="15682">MQTKGKKLLSSVVAVTQEYLEDVVESHNRYCEWVQGGRENEDLGDELLDELKERLTNFFFVAGDLDPISVRMGKGSSGMQLTVRGNKLGITCPRALKKAMRKSSGWMANTEFAGGLTTKSLLCLLRGFSHHQANLRIACASS</sequence>
<organism evidence="1 2">
    <name type="scientific">Cupriavidus numazuensis</name>
    <dbReference type="NCBI Taxonomy" id="221992"/>
    <lineage>
        <taxon>Bacteria</taxon>
        <taxon>Pseudomonadati</taxon>
        <taxon>Pseudomonadota</taxon>
        <taxon>Betaproteobacteria</taxon>
        <taxon>Burkholderiales</taxon>
        <taxon>Burkholderiaceae</taxon>
        <taxon>Cupriavidus</taxon>
    </lineage>
</organism>
<dbReference type="EMBL" id="CAJPVI010000132">
    <property type="protein sequence ID" value="CAG2161351.1"/>
    <property type="molecule type" value="Genomic_DNA"/>
</dbReference>
<keyword evidence="2" id="KW-1185">Reference proteome</keyword>
<evidence type="ECO:0000313" key="1">
    <source>
        <dbReference type="EMBL" id="CAG2161351.1"/>
    </source>
</evidence>
<protein>
    <submittedName>
        <fullName evidence="1">Uncharacterized protein</fullName>
    </submittedName>
</protein>
<reference evidence="1 2" key="1">
    <citation type="submission" date="2021-03" db="EMBL/GenBank/DDBJ databases">
        <authorList>
            <person name="Peeters C."/>
        </authorList>
    </citation>
    <scope>NUCLEOTIDE SEQUENCE [LARGE SCALE GENOMIC DNA]</scope>
    <source>
        <strain evidence="1 2">LMG 26411</strain>
    </source>
</reference>